<dbReference type="InterPro" id="IPR001623">
    <property type="entry name" value="DnaJ_domain"/>
</dbReference>
<feature type="compositionally biased region" description="Basic and acidic residues" evidence="1">
    <location>
        <begin position="35"/>
        <end position="50"/>
    </location>
</feature>
<comment type="caution">
    <text evidence="4">The sequence shown here is derived from an EMBL/GenBank/DDBJ whole genome shotgun (WGS) entry which is preliminary data.</text>
</comment>
<dbReference type="InterPro" id="IPR032843">
    <property type="entry name" value="Jiv"/>
</dbReference>
<dbReference type="OrthoDB" id="1507364at2759"/>
<dbReference type="AlphaFoldDB" id="A0A371F9U9"/>
<feature type="compositionally biased region" description="Basic and acidic residues" evidence="1">
    <location>
        <begin position="68"/>
        <end position="95"/>
    </location>
</feature>
<feature type="domain" description="J" evidence="3">
    <location>
        <begin position="440"/>
        <end position="507"/>
    </location>
</feature>
<keyword evidence="2" id="KW-1133">Transmembrane helix</keyword>
<dbReference type="InterPro" id="IPR018253">
    <property type="entry name" value="DnaJ_domain_CS"/>
</dbReference>
<evidence type="ECO:0000259" key="3">
    <source>
        <dbReference type="PROSITE" id="PS50076"/>
    </source>
</evidence>
<feature type="compositionally biased region" description="Polar residues" evidence="1">
    <location>
        <begin position="699"/>
        <end position="709"/>
    </location>
</feature>
<dbReference type="Proteomes" id="UP000257109">
    <property type="component" value="Unassembled WGS sequence"/>
</dbReference>
<evidence type="ECO:0000313" key="4">
    <source>
        <dbReference type="EMBL" id="RDX75069.1"/>
    </source>
</evidence>
<sequence>MARKGNQQKNGVDRHGLSHKKGVSGGVLPGMKGHVKGEPVKVLPREELANGDRPSGISQTACDASSSGDDHNNEQRSEKISRKEKQGVAAKHDLEESLSFESNLGDGSMNSEASIQEEENGTLPRSNQGQQSIKSRLSCILDSLHVKSVVEKVELADNVIIRRLRLSVFSIFTAVTEWLIRQTPLFVSLRTNMYKACQNVRTKVVQAYPVVLKWLMHFGNIMLLLLVFWLDCALRGIDSFVRMGTTSFFSVIWCSVFSVISMIGMLKFLAVLGLAALIGFFLGLMLAILVVAIIGVVTLWFYGSFWTTAFFIILGGLAFMLSHERVALLITTVYSVYCAWQYVGWVGLLLAFNLAFISSDVLIHFLKKNIDQQSRSNPFEQRAGMHGQPGFSDEPTHASSSENGPGPSADRNAGIPSTSGVDSDVVTSEDEVVRLLNCSDHYSALGLTRYQNIDVSILKREYKKKAMLVHPDKNMGNEKAAEAFKKLQNAYEILMDSLKRKAYDDELRREEILSVFRRFHDASRKNGRHGFFPSGFARSDADGEDPFGDSRRIACKRCGGFHVWIHTKKQKSRARWCQDCQDFHQAKDGDGWVEQSSQPFLFGLLQKVDAPSAYVCAGSRIYNATEWYICQGMRCPANTHKPSFHVNTNLMSKHNSSKGTSSGQRGGRVPTPNIEETMTEEEFFEWLQNAVQAGAFDNFSGTAAESPSPKSGNGMKNPSSSSGGGSGSGSGGGSSSSKRKKKGKKQW</sequence>
<dbReference type="PRINTS" id="PR00625">
    <property type="entry name" value="JDOMAIN"/>
</dbReference>
<dbReference type="CDD" id="cd06257">
    <property type="entry name" value="DnaJ"/>
    <property type="match status" value="1"/>
</dbReference>
<feature type="region of interest" description="Disordered" evidence="1">
    <location>
        <begin position="379"/>
        <end position="425"/>
    </location>
</feature>
<feature type="region of interest" description="Disordered" evidence="1">
    <location>
        <begin position="1"/>
        <end position="130"/>
    </location>
</feature>
<evidence type="ECO:0000256" key="2">
    <source>
        <dbReference type="SAM" id="Phobius"/>
    </source>
</evidence>
<dbReference type="PROSITE" id="PS50076">
    <property type="entry name" value="DNAJ_2"/>
    <property type="match status" value="1"/>
</dbReference>
<evidence type="ECO:0000313" key="5">
    <source>
        <dbReference type="Proteomes" id="UP000257109"/>
    </source>
</evidence>
<accession>A0A371F9U9</accession>
<feature type="region of interest" description="Disordered" evidence="1">
    <location>
        <begin position="698"/>
        <end position="747"/>
    </location>
</feature>
<keyword evidence="2" id="KW-0812">Transmembrane</keyword>
<dbReference type="PROSITE" id="PS00636">
    <property type="entry name" value="DNAJ_1"/>
    <property type="match status" value="1"/>
</dbReference>
<gene>
    <name evidence="4" type="primary">dnaJ</name>
    <name evidence="4" type="ORF">CR513_45101</name>
</gene>
<keyword evidence="5" id="KW-1185">Reference proteome</keyword>
<dbReference type="EMBL" id="QJKJ01009959">
    <property type="protein sequence ID" value="RDX75069.1"/>
    <property type="molecule type" value="Genomic_DNA"/>
</dbReference>
<dbReference type="InterPro" id="IPR036869">
    <property type="entry name" value="J_dom_sf"/>
</dbReference>
<keyword evidence="2" id="KW-0472">Membrane</keyword>
<reference evidence="4" key="1">
    <citation type="submission" date="2018-05" db="EMBL/GenBank/DDBJ databases">
        <title>Draft genome of Mucuna pruriens seed.</title>
        <authorList>
            <person name="Nnadi N.E."/>
            <person name="Vos R."/>
            <person name="Hasami M.H."/>
            <person name="Devisetty U.K."/>
            <person name="Aguiy J.C."/>
        </authorList>
    </citation>
    <scope>NUCLEOTIDE SEQUENCE [LARGE SCALE GENOMIC DNA]</scope>
    <source>
        <strain evidence="4">JCA_2017</strain>
    </source>
</reference>
<feature type="transmembrane region" description="Helical" evidence="2">
    <location>
        <begin position="272"/>
        <end position="292"/>
    </location>
</feature>
<feature type="transmembrane region" description="Helical" evidence="2">
    <location>
        <begin position="299"/>
        <end position="322"/>
    </location>
</feature>
<feature type="compositionally biased region" description="Gly residues" evidence="1">
    <location>
        <begin position="722"/>
        <end position="734"/>
    </location>
</feature>
<feature type="non-terminal residue" evidence="4">
    <location>
        <position position="1"/>
    </location>
</feature>
<evidence type="ECO:0000256" key="1">
    <source>
        <dbReference type="SAM" id="MobiDB-lite"/>
    </source>
</evidence>
<dbReference type="SMART" id="SM00271">
    <property type="entry name" value="DnaJ"/>
    <property type="match status" value="1"/>
</dbReference>
<dbReference type="Pfam" id="PF00226">
    <property type="entry name" value="DnaJ"/>
    <property type="match status" value="1"/>
</dbReference>
<feature type="transmembrane region" description="Helical" evidence="2">
    <location>
        <begin position="342"/>
        <end position="366"/>
    </location>
</feature>
<feature type="compositionally biased region" description="Polar residues" evidence="1">
    <location>
        <begin position="1"/>
        <end position="10"/>
    </location>
</feature>
<dbReference type="SUPFAM" id="SSF46565">
    <property type="entry name" value="Chaperone J-domain"/>
    <property type="match status" value="1"/>
</dbReference>
<feature type="compositionally biased region" description="Basic residues" evidence="1">
    <location>
        <begin position="737"/>
        <end position="747"/>
    </location>
</feature>
<dbReference type="Gene3D" id="1.10.287.110">
    <property type="entry name" value="DnaJ domain"/>
    <property type="match status" value="1"/>
</dbReference>
<feature type="compositionally biased region" description="Polar residues" evidence="1">
    <location>
        <begin position="56"/>
        <end position="67"/>
    </location>
</feature>
<feature type="region of interest" description="Disordered" evidence="1">
    <location>
        <begin position="646"/>
        <end position="672"/>
    </location>
</feature>
<name>A0A371F9U9_MUCPR</name>
<dbReference type="PANTHER" id="PTHR45270:SF4">
    <property type="entry name" value="CHAPERONE DNAJ-DOMAIN SUPERFAMILY PROTEIN"/>
    <property type="match status" value="1"/>
</dbReference>
<dbReference type="PANTHER" id="PTHR45270">
    <property type="entry name" value="OS03G0832900 PROTEIN"/>
    <property type="match status" value="1"/>
</dbReference>
<feature type="compositionally biased region" description="Polar residues" evidence="1">
    <location>
        <begin position="646"/>
        <end position="663"/>
    </location>
</feature>
<protein>
    <submittedName>
        <fullName evidence="4">DnaJ</fullName>
    </submittedName>
</protein>
<feature type="compositionally biased region" description="Low complexity" evidence="1">
    <location>
        <begin position="710"/>
        <end position="721"/>
    </location>
</feature>
<dbReference type="Pfam" id="PF14901">
    <property type="entry name" value="Jiv90"/>
    <property type="match status" value="1"/>
</dbReference>
<proteinExistence type="predicted"/>
<organism evidence="4 5">
    <name type="scientific">Mucuna pruriens</name>
    <name type="common">Velvet bean</name>
    <name type="synonym">Dolichos pruriens</name>
    <dbReference type="NCBI Taxonomy" id="157652"/>
    <lineage>
        <taxon>Eukaryota</taxon>
        <taxon>Viridiplantae</taxon>
        <taxon>Streptophyta</taxon>
        <taxon>Embryophyta</taxon>
        <taxon>Tracheophyta</taxon>
        <taxon>Spermatophyta</taxon>
        <taxon>Magnoliopsida</taxon>
        <taxon>eudicotyledons</taxon>
        <taxon>Gunneridae</taxon>
        <taxon>Pentapetalae</taxon>
        <taxon>rosids</taxon>
        <taxon>fabids</taxon>
        <taxon>Fabales</taxon>
        <taxon>Fabaceae</taxon>
        <taxon>Papilionoideae</taxon>
        <taxon>50 kb inversion clade</taxon>
        <taxon>NPAAA clade</taxon>
        <taxon>indigoferoid/millettioid clade</taxon>
        <taxon>Phaseoleae</taxon>
        <taxon>Mucuna</taxon>
    </lineage>
</organism>
<feature type="transmembrane region" description="Helical" evidence="2">
    <location>
        <begin position="214"/>
        <end position="234"/>
    </location>
</feature>
<feature type="transmembrane region" description="Helical" evidence="2">
    <location>
        <begin position="246"/>
        <end position="266"/>
    </location>
</feature>